<evidence type="ECO:0000256" key="5">
    <source>
        <dbReference type="ARBA" id="ARBA00023277"/>
    </source>
</evidence>
<comment type="subcellular location">
    <subcellularLocation>
        <location evidence="1 7">Cytoplasm</location>
    </subcellularLocation>
</comment>
<dbReference type="GO" id="GO:0005737">
    <property type="term" value="C:cytoplasm"/>
    <property type="evidence" value="ECO:0007669"/>
    <property type="project" value="UniProtKB-SubCell"/>
</dbReference>
<dbReference type="RefSeq" id="WP_007427332.1">
    <property type="nucleotide sequence ID" value="NZ_AMGO01000047.1"/>
</dbReference>
<evidence type="ECO:0000256" key="7">
    <source>
        <dbReference type="PIRNR" id="PIRNR004682"/>
    </source>
</evidence>
<feature type="binding site" evidence="10">
    <location>
        <position position="14"/>
    </location>
    <ligand>
        <name>Mg(2+)</name>
        <dbReference type="ChEBI" id="CHEBI:18420"/>
    </ligand>
</feature>
<dbReference type="EMBL" id="AMGO01000047">
    <property type="protein sequence ID" value="EKE43846.1"/>
    <property type="molecule type" value="Genomic_DNA"/>
</dbReference>
<feature type="site" description="Stabilizes the phosphoryl group" evidence="9">
    <location>
        <position position="114"/>
    </location>
</feature>
<comment type="cofactor">
    <cofactor evidence="10">
        <name>Mg(2+)</name>
        <dbReference type="ChEBI" id="CHEBI:18420"/>
    </cofactor>
</comment>
<dbReference type="STRING" id="1231392.OCGS_2180"/>
<comment type="similarity">
    <text evidence="7">Belongs to the gmhB family.</text>
</comment>
<feature type="site" description="Stabilizes the phosphoryl group" evidence="9">
    <location>
        <position position="56"/>
    </location>
</feature>
<dbReference type="AlphaFoldDB" id="K2GM86"/>
<dbReference type="InterPro" id="IPR006543">
    <property type="entry name" value="Histidinol-phos"/>
</dbReference>
<feature type="active site" description="Proton donor" evidence="8">
    <location>
        <position position="16"/>
    </location>
</feature>
<keyword evidence="10" id="KW-0460">Magnesium</keyword>
<dbReference type="Proteomes" id="UP000006765">
    <property type="component" value="Unassembled WGS sequence"/>
</dbReference>
<evidence type="ECO:0000256" key="1">
    <source>
        <dbReference type="ARBA" id="ARBA00004496"/>
    </source>
</evidence>
<feature type="site" description="Contributes to substrate recognition" evidence="9">
    <location>
        <position position="113"/>
    </location>
</feature>
<evidence type="ECO:0000256" key="10">
    <source>
        <dbReference type="PIRSR" id="PIRSR004682-4"/>
    </source>
</evidence>
<evidence type="ECO:0000313" key="11">
    <source>
        <dbReference type="EMBL" id="EKE43846.1"/>
    </source>
</evidence>
<dbReference type="GO" id="GO:0016791">
    <property type="term" value="F:phosphatase activity"/>
    <property type="evidence" value="ECO:0007669"/>
    <property type="project" value="InterPro"/>
</dbReference>
<feature type="binding site" evidence="10">
    <location>
        <position position="110"/>
    </location>
    <ligand>
        <name>Zn(2+)</name>
        <dbReference type="ChEBI" id="CHEBI:29105"/>
    </ligand>
</feature>
<dbReference type="Pfam" id="PF13242">
    <property type="entry name" value="Hydrolase_like"/>
    <property type="match status" value="1"/>
</dbReference>
<comment type="caution">
    <text evidence="11">The sequence shown here is derived from an EMBL/GenBank/DDBJ whole genome shotgun (WGS) entry which is preliminary data.</text>
</comment>
<reference evidence="11 12" key="1">
    <citation type="journal article" date="2012" name="J. Bacteriol.">
        <title>Draft Genome Sequence of Oceaniovalibus guishaninsula JLT2003T.</title>
        <authorList>
            <person name="Tang K."/>
            <person name="Liu K."/>
            <person name="Jiao N."/>
        </authorList>
    </citation>
    <scope>NUCLEOTIDE SEQUENCE [LARGE SCALE GENOMIC DNA]</scope>
    <source>
        <strain evidence="11 12">JLT2003</strain>
    </source>
</reference>
<feature type="binding site" evidence="10">
    <location>
        <position position="97"/>
    </location>
    <ligand>
        <name>Zn(2+)</name>
        <dbReference type="ChEBI" id="CHEBI:29105"/>
    </ligand>
</feature>
<dbReference type="PIRSF" id="PIRSF004682">
    <property type="entry name" value="GmhB"/>
    <property type="match status" value="1"/>
</dbReference>
<evidence type="ECO:0000256" key="6">
    <source>
        <dbReference type="ARBA" id="ARBA00031828"/>
    </source>
</evidence>
<dbReference type="NCBIfam" id="TIGR01656">
    <property type="entry name" value="Histidinol-ppas"/>
    <property type="match status" value="1"/>
</dbReference>
<feature type="binding site" evidence="10">
    <location>
        <position position="16"/>
    </location>
    <ligand>
        <name>Mg(2+)</name>
        <dbReference type="ChEBI" id="CHEBI:18420"/>
    </ligand>
</feature>
<dbReference type="PATRIC" id="fig|1231392.3.peg.2192"/>
<dbReference type="GO" id="GO:0005975">
    <property type="term" value="P:carbohydrate metabolic process"/>
    <property type="evidence" value="ECO:0007669"/>
    <property type="project" value="InterPro"/>
</dbReference>
<evidence type="ECO:0000256" key="8">
    <source>
        <dbReference type="PIRSR" id="PIRSR004682-1"/>
    </source>
</evidence>
<keyword evidence="12" id="KW-1185">Reference proteome</keyword>
<sequence length="202" mass="20947">MTAGDCPRGAILLDKDGTLIEDVPYNVDPDLIRLTPGAGEGLALLADAGWHIAVVTNQSGIARGLFPESALGPVRGRIEALLASFGVRLAGFHWCPHHPQGSVAPLAVSCNCRKPAPGMLTAALAALDADPAQSWMIGDILHDVEAGHAAGCRSILVDNGGETEWALSRDRMPDAVVPDLATAARIVLAAGPRDVARDRSAA</sequence>
<dbReference type="SUPFAM" id="SSF56784">
    <property type="entry name" value="HAD-like"/>
    <property type="match status" value="1"/>
</dbReference>
<keyword evidence="10" id="KW-0862">Zinc</keyword>
<feature type="binding site" evidence="10">
    <location>
        <position position="139"/>
    </location>
    <ligand>
        <name>Mg(2+)</name>
        <dbReference type="ChEBI" id="CHEBI:18420"/>
    </ligand>
</feature>
<evidence type="ECO:0000256" key="3">
    <source>
        <dbReference type="ARBA" id="ARBA00022723"/>
    </source>
</evidence>
<dbReference type="InterPro" id="IPR036412">
    <property type="entry name" value="HAD-like_sf"/>
</dbReference>
<comment type="cofactor">
    <cofactor evidence="10">
        <name>Zn(2+)</name>
        <dbReference type="ChEBI" id="CHEBI:29105"/>
    </cofactor>
</comment>
<feature type="binding site" evidence="10">
    <location>
        <position position="95"/>
    </location>
    <ligand>
        <name>Zn(2+)</name>
        <dbReference type="ChEBI" id="CHEBI:29105"/>
    </ligand>
</feature>
<evidence type="ECO:0000256" key="2">
    <source>
        <dbReference type="ARBA" id="ARBA00022490"/>
    </source>
</evidence>
<proteinExistence type="inferred from homology"/>
<dbReference type="Gene3D" id="3.40.50.1000">
    <property type="entry name" value="HAD superfamily/HAD-like"/>
    <property type="match status" value="1"/>
</dbReference>
<evidence type="ECO:0000313" key="12">
    <source>
        <dbReference type="Proteomes" id="UP000006765"/>
    </source>
</evidence>
<dbReference type="PANTHER" id="PTHR42891:SF1">
    <property type="entry name" value="D-GLYCERO-BETA-D-MANNO-HEPTOSE-1,7-BISPHOSPHATE 7-PHOSPHATASE"/>
    <property type="match status" value="1"/>
</dbReference>
<dbReference type="eggNOG" id="COG0241">
    <property type="taxonomic scope" value="Bacteria"/>
</dbReference>
<keyword evidence="3 10" id="KW-0479">Metal-binding</keyword>
<keyword evidence="5 7" id="KW-0119">Carbohydrate metabolism</keyword>
<name>K2GM86_9RHOB</name>
<accession>K2GM86</accession>
<gene>
    <name evidence="11" type="ORF">OCGS_2180</name>
</gene>
<dbReference type="GO" id="GO:0046872">
    <property type="term" value="F:metal ion binding"/>
    <property type="evidence" value="ECO:0007669"/>
    <property type="project" value="UniProtKB-KW"/>
</dbReference>
<evidence type="ECO:0000256" key="4">
    <source>
        <dbReference type="ARBA" id="ARBA00022801"/>
    </source>
</evidence>
<dbReference type="OrthoDB" id="9814110at2"/>
<protein>
    <recommendedName>
        <fullName evidence="6 7">D,D-heptose 1,7-bisphosphate phosphatase</fullName>
        <ecNumber evidence="7">3.1.3.-</ecNumber>
    </recommendedName>
</protein>
<dbReference type="InterPro" id="IPR004446">
    <property type="entry name" value="Heptose_bisP_phosphatase"/>
</dbReference>
<dbReference type="EC" id="3.1.3.-" evidence="7"/>
<feature type="binding site" evidence="10">
    <location>
        <position position="112"/>
    </location>
    <ligand>
        <name>Zn(2+)</name>
        <dbReference type="ChEBI" id="CHEBI:29105"/>
    </ligand>
</feature>
<dbReference type="PANTHER" id="PTHR42891">
    <property type="entry name" value="D-GLYCERO-BETA-D-MANNO-HEPTOSE-1,7-BISPHOSPHATE 7-PHOSPHATASE"/>
    <property type="match status" value="1"/>
</dbReference>
<dbReference type="NCBIfam" id="TIGR01662">
    <property type="entry name" value="HAD-SF-IIIA"/>
    <property type="match status" value="1"/>
</dbReference>
<dbReference type="InterPro" id="IPR023214">
    <property type="entry name" value="HAD_sf"/>
</dbReference>
<keyword evidence="4 7" id="KW-0378">Hydrolase</keyword>
<evidence type="ECO:0000256" key="9">
    <source>
        <dbReference type="PIRSR" id="PIRSR004682-3"/>
    </source>
</evidence>
<feature type="active site" description="Nucleophile" evidence="8">
    <location>
        <position position="14"/>
    </location>
</feature>
<organism evidence="11 12">
    <name type="scientific">Oceaniovalibus guishaninsula JLT2003</name>
    <dbReference type="NCBI Taxonomy" id="1231392"/>
    <lineage>
        <taxon>Bacteria</taxon>
        <taxon>Pseudomonadati</taxon>
        <taxon>Pseudomonadota</taxon>
        <taxon>Alphaproteobacteria</taxon>
        <taxon>Rhodobacterales</taxon>
        <taxon>Roseobacteraceae</taxon>
        <taxon>Oceaniovalibus</taxon>
    </lineage>
</organism>
<dbReference type="InterPro" id="IPR006549">
    <property type="entry name" value="HAD-SF_hydro_IIIA"/>
</dbReference>
<keyword evidence="2 7" id="KW-0963">Cytoplasm</keyword>